<proteinExistence type="predicted"/>
<dbReference type="AlphaFoldDB" id="A0A5J4X2R0"/>
<dbReference type="EMBL" id="SNRW01000451">
    <property type="protein sequence ID" value="KAA6401066.1"/>
    <property type="molecule type" value="Genomic_DNA"/>
</dbReference>
<organism evidence="1 2">
    <name type="scientific">Streblomastix strix</name>
    <dbReference type="NCBI Taxonomy" id="222440"/>
    <lineage>
        <taxon>Eukaryota</taxon>
        <taxon>Metamonada</taxon>
        <taxon>Preaxostyla</taxon>
        <taxon>Oxymonadida</taxon>
        <taxon>Streblomastigidae</taxon>
        <taxon>Streblomastix</taxon>
    </lineage>
</organism>
<reference evidence="1 2" key="1">
    <citation type="submission" date="2019-03" db="EMBL/GenBank/DDBJ databases">
        <title>Single cell metagenomics reveals metabolic interactions within the superorganism composed of flagellate Streblomastix strix and complex community of Bacteroidetes bacteria on its surface.</title>
        <authorList>
            <person name="Treitli S.C."/>
            <person name="Kolisko M."/>
            <person name="Husnik F."/>
            <person name="Keeling P."/>
            <person name="Hampl V."/>
        </authorList>
    </citation>
    <scope>NUCLEOTIDE SEQUENCE [LARGE SCALE GENOMIC DNA]</scope>
    <source>
        <strain evidence="1">ST1C</strain>
    </source>
</reference>
<protein>
    <submittedName>
        <fullName evidence="1">Uncharacterized protein</fullName>
    </submittedName>
</protein>
<evidence type="ECO:0000313" key="1">
    <source>
        <dbReference type="EMBL" id="KAA6401066.1"/>
    </source>
</evidence>
<evidence type="ECO:0000313" key="2">
    <source>
        <dbReference type="Proteomes" id="UP000324800"/>
    </source>
</evidence>
<gene>
    <name evidence="1" type="ORF">EZS28_003405</name>
</gene>
<name>A0A5J4X2R0_9EUKA</name>
<accession>A0A5J4X2R0</accession>
<dbReference type="Proteomes" id="UP000324800">
    <property type="component" value="Unassembled WGS sequence"/>
</dbReference>
<sequence length="330" mass="37838">MYHVMQQVINALMQRTAPLSLLQRQLGQILEGITGEPLQETYLYASNMSNTLVLEVIQRQAQVSQLLQHMEIPAADRPLLLLVWTIDALASGFQLQLVEFCELVILTIQRMLEGNLTEALIVTVSELVLAIGQAKSTNMEKIRPFLELIDRLTSSCQARDKVSQIYMTTQLGQTHFQIFSARRDAQFTTITIIPEQRSIQQYSKRANAEGDQTKRQITFTRNTHIVMEIEMQSEGRDINPPPLETKINQTPFYQQRDYWATKSYLLKYIGQPGAGLYYPGYGEGQIDVQDVILRHTRGETISIAECRKPRQRERLNYCLLEQSKKEIQTG</sequence>
<comment type="caution">
    <text evidence="1">The sequence shown here is derived from an EMBL/GenBank/DDBJ whole genome shotgun (WGS) entry which is preliminary data.</text>
</comment>